<keyword evidence="2" id="KW-0472">Membrane</keyword>
<feature type="compositionally biased region" description="Low complexity" evidence="1">
    <location>
        <begin position="3855"/>
        <end position="3879"/>
    </location>
</feature>
<feature type="compositionally biased region" description="Basic and acidic residues" evidence="1">
    <location>
        <begin position="6647"/>
        <end position="6660"/>
    </location>
</feature>
<feature type="region of interest" description="Disordered" evidence="1">
    <location>
        <begin position="4493"/>
        <end position="4527"/>
    </location>
</feature>
<proteinExistence type="predicted"/>
<feature type="compositionally biased region" description="Low complexity" evidence="1">
    <location>
        <begin position="3760"/>
        <end position="3817"/>
    </location>
</feature>
<dbReference type="SUPFAM" id="SSF117074">
    <property type="entry name" value="Hypothetical protein PA1324"/>
    <property type="match status" value="3"/>
</dbReference>
<dbReference type="Proteomes" id="UP000727506">
    <property type="component" value="Unassembled WGS sequence"/>
</dbReference>
<feature type="compositionally biased region" description="Gly residues" evidence="1">
    <location>
        <begin position="2514"/>
        <end position="2532"/>
    </location>
</feature>
<feature type="region of interest" description="Disordered" evidence="1">
    <location>
        <begin position="7230"/>
        <end position="7252"/>
    </location>
</feature>
<name>A0A943URW9_9ACTN</name>
<reference evidence="3" key="1">
    <citation type="submission" date="2021-02" db="EMBL/GenBank/DDBJ databases">
        <title>Infant gut strain persistence is associated with maternal origin, phylogeny, and functional potential including surface adhesion and iron acquisition.</title>
        <authorList>
            <person name="Lou Y.C."/>
        </authorList>
    </citation>
    <scope>NUCLEOTIDE SEQUENCE</scope>
    <source>
        <strain evidence="3">L2_039_000G1_dasL2_039_000G1_concoct_11</strain>
    </source>
</reference>
<feature type="compositionally biased region" description="Basic and acidic residues" evidence="1">
    <location>
        <begin position="2644"/>
        <end position="2653"/>
    </location>
</feature>
<feature type="region of interest" description="Disordered" evidence="1">
    <location>
        <begin position="6640"/>
        <end position="6660"/>
    </location>
</feature>
<dbReference type="Gene3D" id="2.60.40.10">
    <property type="entry name" value="Immunoglobulins"/>
    <property type="match status" value="9"/>
</dbReference>
<feature type="compositionally biased region" description="Basic and acidic residues" evidence="1">
    <location>
        <begin position="3887"/>
        <end position="3904"/>
    </location>
</feature>
<gene>
    <name evidence="3" type="ORF">KH142_01140</name>
</gene>
<feature type="region of interest" description="Disordered" evidence="1">
    <location>
        <begin position="2495"/>
        <end position="2653"/>
    </location>
</feature>
<evidence type="ECO:0000313" key="4">
    <source>
        <dbReference type="Proteomes" id="UP000727506"/>
    </source>
</evidence>
<feature type="transmembrane region" description="Helical" evidence="2">
    <location>
        <begin position="7920"/>
        <end position="7938"/>
    </location>
</feature>
<feature type="region of interest" description="Disordered" evidence="1">
    <location>
        <begin position="4021"/>
        <end position="4046"/>
    </location>
</feature>
<evidence type="ECO:0000256" key="2">
    <source>
        <dbReference type="SAM" id="Phobius"/>
    </source>
</evidence>
<organism evidence="3 4">
    <name type="scientific">Slackia piriformis</name>
    <dbReference type="NCBI Taxonomy" id="626934"/>
    <lineage>
        <taxon>Bacteria</taxon>
        <taxon>Bacillati</taxon>
        <taxon>Actinomycetota</taxon>
        <taxon>Coriobacteriia</taxon>
        <taxon>Eggerthellales</taxon>
        <taxon>Eggerthellaceae</taxon>
        <taxon>Slackia</taxon>
    </lineage>
</organism>
<evidence type="ECO:0000313" key="3">
    <source>
        <dbReference type="EMBL" id="MBS6940094.1"/>
    </source>
</evidence>
<dbReference type="EMBL" id="JAGZSV010000009">
    <property type="protein sequence ID" value="MBS6940094.1"/>
    <property type="molecule type" value="Genomic_DNA"/>
</dbReference>
<protein>
    <recommendedName>
        <fullName evidence="5">SD-repeat containing protein B domain-containing protein</fullName>
    </recommendedName>
</protein>
<feature type="region of interest" description="Disordered" evidence="1">
    <location>
        <begin position="3660"/>
        <end position="3683"/>
    </location>
</feature>
<feature type="region of interest" description="Disordered" evidence="1">
    <location>
        <begin position="3754"/>
        <end position="3920"/>
    </location>
</feature>
<keyword evidence="2" id="KW-0812">Transmembrane</keyword>
<keyword evidence="2" id="KW-1133">Transmembrane helix</keyword>
<feature type="region of interest" description="Disordered" evidence="1">
    <location>
        <begin position="7749"/>
        <end position="7769"/>
    </location>
</feature>
<comment type="caution">
    <text evidence="3">The sequence shown here is derived from an EMBL/GenBank/DDBJ whole genome shotgun (WGS) entry which is preliminary data.</text>
</comment>
<feature type="compositionally biased region" description="Low complexity" evidence="1">
    <location>
        <begin position="3661"/>
        <end position="3683"/>
    </location>
</feature>
<dbReference type="InterPro" id="IPR013783">
    <property type="entry name" value="Ig-like_fold"/>
</dbReference>
<feature type="region of interest" description="Disordered" evidence="1">
    <location>
        <begin position="5533"/>
        <end position="5559"/>
    </location>
</feature>
<feature type="compositionally biased region" description="Polar residues" evidence="1">
    <location>
        <begin position="2794"/>
        <end position="2811"/>
    </location>
</feature>
<feature type="compositionally biased region" description="Basic and acidic residues" evidence="1">
    <location>
        <begin position="2605"/>
        <end position="2615"/>
    </location>
</feature>
<feature type="region of interest" description="Disordered" evidence="1">
    <location>
        <begin position="6245"/>
        <end position="6290"/>
    </location>
</feature>
<sequence>MKATYALKEWVPSVAGTPGRYAVTPKEASSSAALVPVAVSPGIDTNAVEGSPAAPSSKGADITVPLGKQSGYRFDLSNDSKSAMAPARMSASGLSFKQDAYGKRYGFIAESLIISKGLLDHADGLSLEVGTVDGQTYDFDSDRIAGMVQQDGTVSIPRSEFGGRVLDSFELRMESFDGSVAVSDGAFVGLSGAVSCMGVFNISTEFGTDYADEFVSKQKVVKGMATLRTRMPEPKVEAVGFERPADGSVREGQEIDVALGASSGYRFDLSNASPSLIAPGHFKADGLRFVKDANGALYGFVTEKAVLSSDMMKHSSDLTVRIMTEEGQTYTFDDEKLAKFVADDGSVAIGRSAFGGGHLSGIDVAIGSFDGEVPAGDERIYIELSGETTSMGTFELDSVFETAYDPAIADRQAKSESHAQITVRHPVPKMNALAWTTLDDGGIQTGESVAAAYGREFSGYRFEVSNESESIMAPARFSASGLEFANRPSDGEPVGFDTASIAISALFLARATAPSLTLHTLEGDVVISQDELAHIAPDEAGDVVVRMADVAPDKHLTGFDIDMEAFAEVAADERASAFVEVAGVPRSIDSFTMNARFSTAYPDSLGLPQVGVDGSARIDVVAPKPVVHSYGKYVEEPSASTSTSNNADGNQAQISVPYDRDFSLWAEFGNEGYLALDDVDIEFTLPLSRENGIIQEDGSEISAVTGFHATEFAASKRFLDAFARHGSIEFYDFADPTTPRLTLTPIGSTGGFTDGKTLYEPDPDTGSFVMPESALRDAGIVDLSRVVLKEWKGMAAHTSASDCTAGFRGFADNALGTTRVMQVSMVDWFAGGRALAGVSKPGLLLQDVQRDTRWSFSANDSTLFYVSKMYFDTLAHAAYKDREDTASRYGHVSGALRDEGRSFGNATLELGYKAQGSFTADFRQITTPWNVAPHSSSSRWDTSSIGSNYAYGKLLSSKTYNTAAEAVITQTLPSDYFDAYYVKISPEAMPYIEDIEVIYSNGTSWHADKALWTAGGNALEHDENGQAYYRLNLLKPADGADAGVFAPDASDDKAAYFRDAFDDYAEDDFADGAYRTPVVQQVRYTVDINRDQYTDDTQAEAAGVDFGTQAYSDLDTAAFAQFEVTGRFYKDDGRSASAANQRVTVDLNIGGEQGGNRHERAAVSRFEGSSDKRSAWSYQDEYYSNKSYWANMTGHTASDAYADVVFDGNFVAKGVESSMQQGDYGDEHATFADDYHFDVGFERTHITFNYNKYYPYPSEYAYGYVDSRPPDDWAGNVSFADKVVLGDDLPLCRIHPDYGYYGFLTTGFEVVGGGSGSVLDHVESIELHTVEATEESETPKRTIVITAADLQAHLNAQGNALVSFKIPGEEPAPEMDGESPYVVELEKNEFVDRYDIVMKHWQGDGDYAAETGAFSSYDAQRSGAWSNLDVRTYGRPYIYKGQTSTAVSDAMNRASATGYRNWNPGSGYVSSNFDNLDDYPLYRNRHYNNDGAYYLGYLLPYSVGYAITGANGSPTTPDTFDYQDDNNTPNVVDYEVRFWNKADENAGDRRSSHITSASLKAADANGAYRMQHIYIPRAFAELAGNDAFGSWFRIARVTFVMNGKTKSYTLQELSDAGVLSVYDEDEYAIDVESLMRKDATGLVPEGLVSTYAMSSATDTLGTVPADENVLYAKPAVESVTVDFEAVDPQFDKGETLLDGGQYLSSDKQEGYAFRYDGVYVDRSLDDFRSSKNAEDGWNRASTPTFGKKEHVKSEYMTHNLTLQSVETNDPNHDILQTAPGTDPSHALYMHNLRGRLDASMVRGKEVQLNGSSATVFAYDSNDASATDSYDPTDGSNSIADPSSFAPAAGAGSNIANGDLFAGDYVDYTLDVASAMGYGDKNVPLQHVDMRFEAPEGQRIVGWEIVENATGVPDEQITARLAEPGDEDGDGTQHSSIACLPNVNYTRIDAATHSASETGDESYDYNRNLVLSVGAFDAADPEQTALEPGKTLKIRVITQMTDRIAGHDADAYNASGNEAFNGNADNPAYAGRYLTANFYAVAKPMHGYAQYDVGGFGGNDIYAYRSDSGTTGVNSTRVAYEREEKVDALFDGWARFGSRIHADNVFDSHSSSGVAIGAAFTEANDGSPHTSDADPMQLTVSNIRNTTGHAAAMTVTVDFMTKAADGTLHRGFELTQSPKIAASSTEVLQENGASVDVRYPAGLPENDPRTPVLVEYFDTAQPGGGAWVTEDNLVEGADADAAGSDRPTDPDGSLAGNAFKNVTQVRWTYFDVPASVFDSAPDGSQAATASPTAFENVALVGVGRFADIRPDAAASSEEADSFAATYRVDLGFVHYHHENGPVGLGPDGVQEPGRFPEAMEHGVIRTKWYEEAQTGITVYRRTPVMQFQTQAFQTQDQAFAAYDPSAKQKLNYIPGERFFYKDSLVNMKRGANAGAGALEGELYNPAIYERIPADYLDLVAADGTASDMLEAGMLHVRWTDAEGNDVLEDRIAYIPEAPEQPGEGAEGVEGEGAGEADGGSGGSNEGAENGGNAGQDAAAPAPEAGAGESSDAVAAVANAAQEAGVEDAGAGSDVSADGGVQEPHESQQPESDAGQGQDAPDAEQNASKRAELKVERVSSTQAPDYGGAMAYAKTPADMMDGNPVPDKKPFADLDPRAQGVSAETRFDLYRISFVHEDGTPVRMEIGDTIEVWFEVEAAVDGLPRTWLDQDGDTGTDADRSPAYFPRIGEYHADVNSVNGTGAGFENNGYSGVVRIGNENKLMDMDSLLHEAAFTGDLPAQSDLWEMLDSTYTFIPGTSSNGSTAASDGSTGNDRVFLDDDMRTENNVQKVRYTPRRGDAGGLPGDVLLTTPGSSADNGAYSESYDRDFNVFVTEPRTTLEDNGKSPTPLVWSQTRMRLRSAWIASSSRMMSTERSTYKDKRVYLPSGNTDTARDPHEEFYYGDEDGRDLLHGNKGIVFNRYEDALQYNQDFTARLEALNYGDRTLDGVEMVYVMPRGVEPAFAEGTDLSTISEGSVLPSSVLDVRAGVLSQAGWNGDRTQDAALTDEFDVIDESAYEVEVVQTPYGAYRGYDAPSDSQDPASYYEGASLPTAVQDLSADPSGSTYESVAAASADGESESYAKSSQPWVLKITVKQNLGKWFGRAADSTDADTSDADAYTNGGYKIDVDVPAHVFANNVSGRWNDRLLVSPWDAPASAKASPASSYYHVLDIDHFEGCNAALSSERDMQVLGMDYTWSLDWYSAGSKWLLTYGSPNMPFVGGRTVQNHSAAVTKDAPLGRAAEDDFGAAGVDLARADKGGSDKRIWAATGASAVQREPFVRTWSTVGDNGATGAVDEYYLDAEFDRVQLNIHVENRYWLDELAWDDTGYNTYRRNLHNYAIDGGAMGDMVLPVVTSVLPEGIVPVDAEGRAYPADGATCKVDAADWSVSTATPNDYAADANALAGNDAAYQGLFDVFVSCETFPREDDPGQTCERYVLRFVAKGEGFDAADGAIAKGNSEARIPSGGLSTFKIGVRSAAAPEPDAEHEEAAAAYENIYTYVTSKMDGYRFLTDADIEGNPYQVGSQAYRESYRAPNNDYRLDASYNDGDYVKRGVVPADVLTDGCVGEDGVVKDHTVLGAVSNSLPGFQYDYHELDSSVGAGVEDYTFRGRLALQDVEMEPLSAETGGADGSSSDGDTPADAPSLLALLDGDGEQQYVEPFARNATGHADSAIDEGVFSTLKLRAAYPRLIASHAVQFDPATDRPGLEVEGALGTGERDQDASAADGAADGVSVPAGDAAADSQETTESDSSVEAGASGSASAGALADEAADNSADNDGVQSNMPESDGSLHSDAAQPGASGSDAKAEGDPAAPSVEGAGDAAADGADGDEPAPAAEEPPATVVGVLDGAKEGSHIDRTGAVSKDDAPDEGEQETLSGEPLQYGDTPWYAVKIENKPLNAEDYAYSGALMHGKLRFVVKLPRNVTFYDEETLTSDNYHESDQFVLEYQASDDAEPLVLTPAQLREQGWHIDFVRVPDWGSDDFSNPDYAKPDADDPDDVPGENVKPKDHDGEMLIVEVAAPSDADDDEFARYDTLLDAMCAGVHGDGYFASGSSMTLKLKTRIDNAGPEGDVSLDSYGRDDAAATAEELDQQFKQWASEQSFSYVSAEQTDGAWIDAWRHVCVRDDGSVEALEPKPVFPKDGTGSRPLSIYDSVFNEQDPHQFGYVELFDESEGAQDGAPVDIDGDGADDDVFAHARSGRFPIAEPKATARIDTEALRPLVGNPDLGVDVVDDPYLKGEQGILLDQAVNGDAAVESFMVDWQMPLRATVKPIAGDAPNEGAMVDPRITSIDVGVWEVPGADAAENPDDPDNQGIGAEEAARLKDIEDHLRVYVLARVLPRDKAESNELYEGDAAFMRPGTSAERDDFAGAGAGRWVMIGSQNGYAVSDKTNARIDIKNEEVQGRLDDDDVIRQIRWVVKAADPAVKGMEALEEDALSHDYPVPPGFRLAVDALPDDPAHPETLGSQEADEVDAGRTNVGWTPQKDKNGDFVYDDEEALKTIPATEKPESLTKNAAGASILTVINGQKDPLHLNHFAYASARFDDTKFACAERSRAGFYRNPEQPYLEIDLSQAYFDGSSTGGYSWTGDFRIDTNNSRMMKYQLRLTNMSADRLAEVGIKDDVDTASNPDMSIMFPFVEDLPTDAADFHYVPWAEVDENHPLSEAYRTDKGEDGSPAANLNDSDIMWTYHIEDENASFRVDGVSMDSPFIGGDIAQKDQLGPNLLQDRKYMAWNFSGVLMPGQTVVLDVMMPVRGGQGSSAISSSLLDCIGYVHKDGRFRPYVPEVQDSVNGIVGWITDTRDANLDGDINQTLLDIQLEALSFKDNPTIEQTKVSSSDLASYYDGTFGGPVPVPEGTGYEYQARLSNRHNAGSAGLYERAVIYDVLPHEGDARVTPSSTGERVARDSQWNGWLKSFDDIELRTYTPSDGVDPERYDVLDENGCDIWVGPFARDGQGGFVPLGVDSLPATDGLKDEKAIKEWVTARYADPSILEGEHFVRLSEMKAYAAAHPEREEALLKGVRAIWAQAKGAVEPPASGRIELVYQMRAPLNLPVFAGDVSQGGSDADATRGLDETAAAAELGAQQDDERATAPADAGSPWAGEVQWNTFLRKVGNEDSGKVLHIGENGKAGAYVNAPSGRGYIGDYVWHDADWNGVADDTANGADDYRASANGRRLLAGVDPATGERFTSGEKLVDLDYDGVADDPGIDGVKVELLNEYEQPVNRDGQAVKFVEGIGQAGEGLWVQCDPVTGDPLLNDQGSYIVAPAGGPYVYTTEQDYYGNAGYFVFSNLAPTGSQQSPGAPATPKYRLRYTFPEQYRNYALTKLETGSGLEEGAASVGVQPRRIAADDGSCAQLVAVTEPFEVKALDEADPHAYDDAAASYDVGVALPVRLGGLTWRDDMLAQAGPDGSLASEPVDGWVDEQRPDAEGEAGADEARLANMRVSMHEYDPATDTVDAEVALDADGAPAEAVTGDDGAFSFVMPASRTYVAKAENLNEGDDPDAAGGRFLKPTPYLHANDPLSGKTDNDIAALHGEFATAPFDSQPPIEPAAQQGGMDRPIYATDGDRASGYAMRDALAFGFVDSAKGFVGDAVFEDVNRDGVRQLDEPGIAGVEVTLEQYWWNEDAAEGAGAWELDPDEPVRTVETTDAGVYVFEARTAYVDGDGASHLRGFKVRIDNDDLVRHGVDAGHAWVVTHRDAGGDDEVDSDIDRAWADAGVADAAPHDANVRTRYLTDECIAIAERADEDTPADTTVEGPDGAMYDASSGLSDLTWDAGLAAVPKSTLAGWVFDDGAAKGGFDAKNRYDGLNKALVHQGIPDQEVRLTQWYLMPSGDGGAPCWIQNRNFGKDDFTSYYDNGITARDAASDGTGAVVAKTNLDGMYFFDHLPTCYTDPATGESYLASYRAALVDLEDGYLLTRYHASDFNDVGMPVDATTYDSDAAARDYAGDGEALTGKGGMFALHEQEGFDAADPESTVRANDRIVLAGKVDSDSGSAADEYRDALFVAENPEDEGAFYDPLTVHLDANGAARKGAGDVGQVAERKGSIEGLVWNDADGDGVQNEEDGLIAGVSDAQDPGINGIAVTLERYVADGSGAWKPDEGFAPRTAVTQAASDTRLGDASRERNGVYRFEDLDAYKKESDGSYTVYAYRVRLADPDAVYAAHLASPMRAGDDPLRDSDLETAGSADALMDTVEGGEYIVLLDEADPDTPSANEVPAPADRRAAATAKEASDGTGADASQRADEGRRAGDASYEPVVYDAAQVVDHAGNDAGLIDPPAASVAGTLFSDADDDALLDAAAADAKDEPLAGKEVTLQAWYLDEAAGEWMRAEGFDKTAATQDDGAYSFEDVAVSLWLDDDIAGVGRAGRYLAGYTLAVSGADAQAGLRGMIPVEREAGPAEAASKAVHETGSLDDYEIAWKDVTSLSDKTVRDGKLVLAGVFDADADATDASNVLAENDAEMHGADPAWEGFDITAGVDEDRMHGGFVVESAGSAAGLAFYDADRDGIQDGPGEREPGIAGRTARLSQYYLDDAGAWAKNEAFSERAAQTASDGRYEFADLPAAVAFDENGDAVAPGDAAATDERRLASYRVDIDVPEGEAPTLLWAGDDTTKDSDAATTDARHASLRESYASGASDEPRRDGHVIVGAPAEAASAGAGADRSAFYDGLGYDMYKASEETLRAGDAGMVDAPETSFIEGRVWKDTDMDGIQGADASEPGIEGVEVTLERWWWNPAAADGAGAWEVLFADAVATSTTGEQGAYRFADLPVTVQDPLGSGERRLAGYRLRIDTDQFDALQERFGGSWAATHRLAGDDGTLDSDLMRLREQAGIDGQGLPGVDTRFMDDGGDASRIVLARIAQQGAQHTVAGPEGTYDRYDVAASSHNDAGLIDVPHAHIEGAVWHDVDADGTQNEVTAWKDDVDSGAPDGADDPGVNGIEAVLDRYVVQDGAWSFDGEVARMDTATGMDASIGVEHEGVYRFEGLQAYDPETFAPYGYRVRLADIDAIKQACVPSPVRAGSDPAADSDLFEDGVLADTQAGEMTVLMEPANAATGDANRIEAPAPGGKTAVYDALHTRDAEHGDAGLSEGSLQSIGGTLWSDADYDGLMTQGERALSGKTVRLTAWWRKDGAWHRVEGDGGVQSMSTDENGAFLFEKLDVSRSVDGERVLMGYTVEVDGSYGESGVGGLAATRLQAGSPERDDANSKALRPSSGGEEYTQGAWPIAWTGDADAYSVLDGRIVLAAKSDDQTSAHFEREGFDISDGRDELRMHGGFGPFGSGSVEGVAWYDADRDGVQELGAADERAAAGLTVELTQWYRDGDGWKLNEGFGEHGGLRMLTGDDGRYRFDGLDSFVRVEDGKPVAPGVGSASDDVRLAAYRVAVSGIGGGYAATRYHASDDAALDSDARLAGGVFELTDRYAQGPLAPVREDGYAIPARFAAPGSQYACSYEEAVYDMVHAGDVRGGDAGFARIEEGSIAGEAWVDADKDGVRDPDEKPLAGVEVELSRYRWVPEAGRTGDAAWVFDEAFASSAERFATTGEDGSYSFDGLAGAGMAMRGGMLSGELYGYRVNVGAFDALLAPTALDAGEDAARDSDLDPSTTRLLPDDSRAGLIVLADDGGAGFAEVAGPGGTYSQAAAHDSVHNDAGFVEPAPAAVEGRVWEDADEDGMQDADERLLSGLGLTLERRALSLGECAEGFAERLADGAYASDLDASGEPLVPAEPSRPYASGDGSDAACMQAWEEAARAESGLDGGYRFEGLAAFDEGGMPYVYRVRIEMPEGALGVAVDAPGVPDDLDNDFAPDACSDGATAATAELAVAVPLEGGANAYGQAYDYARATSYERGLGNPVDAGVAFAEDPAAPGANAGPWPFFPTTGDPLRPLKAAAAIGVVLALALLAAAALRRRRRAPREGDGRSGRA</sequence>
<accession>A0A943URW9</accession>
<dbReference type="GO" id="GO:0005975">
    <property type="term" value="P:carbohydrate metabolic process"/>
    <property type="evidence" value="ECO:0007669"/>
    <property type="project" value="UniProtKB-ARBA"/>
</dbReference>
<feature type="compositionally biased region" description="Low complexity" evidence="1">
    <location>
        <begin position="2533"/>
        <end position="2579"/>
    </location>
</feature>
<feature type="region of interest" description="Disordered" evidence="1">
    <location>
        <begin position="2794"/>
        <end position="2815"/>
    </location>
</feature>
<evidence type="ECO:0008006" key="5">
    <source>
        <dbReference type="Google" id="ProtNLM"/>
    </source>
</evidence>
<evidence type="ECO:0000256" key="1">
    <source>
        <dbReference type="SAM" id="MobiDB-lite"/>
    </source>
</evidence>
<feature type="compositionally biased region" description="Basic and acidic residues" evidence="1">
    <location>
        <begin position="6279"/>
        <end position="6288"/>
    </location>
</feature>